<proteinExistence type="predicted"/>
<dbReference type="EMBL" id="JALGAR010000006">
    <property type="protein sequence ID" value="MCI4659691.1"/>
    <property type="molecule type" value="Genomic_DNA"/>
</dbReference>
<reference evidence="1" key="1">
    <citation type="submission" date="2022-03" db="EMBL/GenBank/DDBJ databases">
        <title>Cryobacterium sp. nov. strain ZS14-85, isolated from Antarctic soil.</title>
        <authorList>
            <person name="Li J."/>
            <person name="Niu G."/>
        </authorList>
    </citation>
    <scope>NUCLEOTIDE SEQUENCE</scope>
    <source>
        <strain evidence="1">ZS14-85</strain>
    </source>
</reference>
<gene>
    <name evidence="1" type="ORF">MQH31_17945</name>
</gene>
<name>A0AA41UMB7_9MICO</name>
<comment type="caution">
    <text evidence="1">The sequence shown here is derived from an EMBL/GenBank/DDBJ whole genome shotgun (WGS) entry which is preliminary data.</text>
</comment>
<organism evidence="1 2">
    <name type="scientific">Cryobacterium zhongshanensis</name>
    <dbReference type="NCBI Taxonomy" id="2928153"/>
    <lineage>
        <taxon>Bacteria</taxon>
        <taxon>Bacillati</taxon>
        <taxon>Actinomycetota</taxon>
        <taxon>Actinomycetes</taxon>
        <taxon>Micrococcales</taxon>
        <taxon>Microbacteriaceae</taxon>
        <taxon>Cryobacterium</taxon>
    </lineage>
</organism>
<dbReference type="AlphaFoldDB" id="A0AA41UMB7"/>
<protein>
    <submittedName>
        <fullName evidence="1">Uncharacterized protein</fullName>
    </submittedName>
</protein>
<keyword evidence="2" id="KW-1185">Reference proteome</keyword>
<sequence length="239" mass="25971">MSTSTTAYLPDGRHVDVPEQAARDWARDAGQLDTTIGLADWYTDQGDDNQDEIHGTADDEPRCQHLYEDEPKTNLTRIRVVNASQSDAYDPDCAMASTWVCGARTCILDAMAWVERATGERAVWLDAVTADLHTLAPMSDLNGSSAPVFPISPEAAAAMMDEKGCVSVIISIDRGTFLEHVTGTRQDRIVEDFVHEKAFAFGATSAGTAVPIGVDGETFIIEYRTCIADALAMHEEDAQ</sequence>
<evidence type="ECO:0000313" key="1">
    <source>
        <dbReference type="EMBL" id="MCI4659691.1"/>
    </source>
</evidence>
<dbReference type="RefSeq" id="WP_243013182.1">
    <property type="nucleotide sequence ID" value="NZ_JALGAR010000006.1"/>
</dbReference>
<accession>A0AA41UMB7</accession>
<dbReference type="Proteomes" id="UP001165341">
    <property type="component" value="Unassembled WGS sequence"/>
</dbReference>
<evidence type="ECO:0000313" key="2">
    <source>
        <dbReference type="Proteomes" id="UP001165341"/>
    </source>
</evidence>